<accession>A0A8J3UIY4</accession>
<dbReference type="EMBL" id="BOOQ01000013">
    <property type="protein sequence ID" value="GII45812.1"/>
    <property type="molecule type" value="Genomic_DNA"/>
</dbReference>
<feature type="region of interest" description="Disordered" evidence="1">
    <location>
        <begin position="1"/>
        <end position="38"/>
    </location>
</feature>
<organism evidence="2 3">
    <name type="scientific">Planotetraspora silvatica</name>
    <dbReference type="NCBI Taxonomy" id="234614"/>
    <lineage>
        <taxon>Bacteria</taxon>
        <taxon>Bacillati</taxon>
        <taxon>Actinomycetota</taxon>
        <taxon>Actinomycetes</taxon>
        <taxon>Streptosporangiales</taxon>
        <taxon>Streptosporangiaceae</taxon>
        <taxon>Planotetraspora</taxon>
    </lineage>
</organism>
<reference evidence="2" key="1">
    <citation type="submission" date="2021-01" db="EMBL/GenBank/DDBJ databases">
        <title>Whole genome shotgun sequence of Planotetraspora silvatica NBRC 100141.</title>
        <authorList>
            <person name="Komaki H."/>
            <person name="Tamura T."/>
        </authorList>
    </citation>
    <scope>NUCLEOTIDE SEQUENCE</scope>
    <source>
        <strain evidence="2">NBRC 100141</strain>
    </source>
</reference>
<evidence type="ECO:0000313" key="3">
    <source>
        <dbReference type="Proteomes" id="UP000644610"/>
    </source>
</evidence>
<evidence type="ECO:0000256" key="1">
    <source>
        <dbReference type="SAM" id="MobiDB-lite"/>
    </source>
</evidence>
<comment type="caution">
    <text evidence="2">The sequence shown here is derived from an EMBL/GenBank/DDBJ whole genome shotgun (WGS) entry which is preliminary data.</text>
</comment>
<name>A0A8J3UIY4_9ACTN</name>
<feature type="region of interest" description="Disordered" evidence="1">
    <location>
        <begin position="52"/>
        <end position="101"/>
    </location>
</feature>
<protein>
    <submittedName>
        <fullName evidence="2">Uncharacterized protein</fullName>
    </submittedName>
</protein>
<keyword evidence="3" id="KW-1185">Reference proteome</keyword>
<gene>
    <name evidence="2" type="ORF">Psi02_22360</name>
</gene>
<proteinExistence type="predicted"/>
<dbReference type="Proteomes" id="UP000644610">
    <property type="component" value="Unassembled WGS sequence"/>
</dbReference>
<sequence>MRPRSDQRTWIDTGRINTGPIDTGPIDTGPIDTDRIDTDRINTGLNRAWSTARIRKSARAPSETGRRQKQGTVASPPEALGSRREPSETGGRQGAGVAAAS</sequence>
<evidence type="ECO:0000313" key="2">
    <source>
        <dbReference type="EMBL" id="GII45812.1"/>
    </source>
</evidence>
<dbReference type="AlphaFoldDB" id="A0A8J3UIY4"/>